<dbReference type="EMBL" id="JBEPMN010000003">
    <property type="protein sequence ID" value="MET3660909.1"/>
    <property type="molecule type" value="Genomic_DNA"/>
</dbReference>
<evidence type="ECO:0000313" key="2">
    <source>
        <dbReference type="Proteomes" id="UP001549143"/>
    </source>
</evidence>
<protein>
    <submittedName>
        <fullName evidence="1">Uncharacterized protein</fullName>
    </submittedName>
</protein>
<keyword evidence="2" id="KW-1185">Reference proteome</keyword>
<organism evidence="1 2">
    <name type="scientific">Aquamicrobium ahrensii</name>
    <dbReference type="NCBI Taxonomy" id="469551"/>
    <lineage>
        <taxon>Bacteria</taxon>
        <taxon>Pseudomonadati</taxon>
        <taxon>Pseudomonadota</taxon>
        <taxon>Alphaproteobacteria</taxon>
        <taxon>Hyphomicrobiales</taxon>
        <taxon>Phyllobacteriaceae</taxon>
        <taxon>Aquamicrobium</taxon>
    </lineage>
</organism>
<gene>
    <name evidence="1" type="ORF">ABID44_001224</name>
</gene>
<proteinExistence type="predicted"/>
<dbReference type="RefSeq" id="WP_354150800.1">
    <property type="nucleotide sequence ID" value="NZ_JBEPMN010000003.1"/>
</dbReference>
<name>A0ABV2KIL3_9HYPH</name>
<dbReference type="Proteomes" id="UP001549143">
    <property type="component" value="Unassembled WGS sequence"/>
</dbReference>
<evidence type="ECO:0000313" key="1">
    <source>
        <dbReference type="EMBL" id="MET3660909.1"/>
    </source>
</evidence>
<comment type="caution">
    <text evidence="1">The sequence shown here is derived from an EMBL/GenBank/DDBJ whole genome shotgun (WGS) entry which is preliminary data.</text>
</comment>
<reference evidence="1 2" key="1">
    <citation type="submission" date="2024-06" db="EMBL/GenBank/DDBJ databases">
        <title>Genomic Encyclopedia of Type Strains, Phase IV (KMG-IV): sequencing the most valuable type-strain genomes for metagenomic binning, comparative biology and taxonomic classification.</title>
        <authorList>
            <person name="Goeker M."/>
        </authorList>
    </citation>
    <scope>NUCLEOTIDE SEQUENCE [LARGE SCALE GENOMIC DNA]</scope>
    <source>
        <strain evidence="1 2">DSM 19730</strain>
    </source>
</reference>
<accession>A0ABV2KIL3</accession>
<sequence>MRTVIVPEIIRVGQTGDNVSLFELVIEDLNGRSFALQLDGDACCALRQAVTDLERRISEGKKPATLADDGPVA</sequence>